<dbReference type="Proteomes" id="UP000177579">
    <property type="component" value="Unassembled WGS sequence"/>
</dbReference>
<evidence type="ECO:0000313" key="4">
    <source>
        <dbReference type="EMBL" id="OGF40082.1"/>
    </source>
</evidence>
<keyword evidence="1" id="KW-0175">Coiled coil</keyword>
<dbReference type="EMBL" id="MFGO01000036">
    <property type="protein sequence ID" value="OGF40082.1"/>
    <property type="molecule type" value="Genomic_DNA"/>
</dbReference>
<keyword evidence="3" id="KW-1133">Transmembrane helix</keyword>
<dbReference type="AlphaFoldDB" id="A0A1F5TMB2"/>
<keyword evidence="3" id="KW-0472">Membrane</keyword>
<comment type="caution">
    <text evidence="4">The sequence shown here is derived from an EMBL/GenBank/DDBJ whole genome shotgun (WGS) entry which is preliminary data.</text>
</comment>
<feature type="transmembrane region" description="Helical" evidence="3">
    <location>
        <begin position="60"/>
        <end position="80"/>
    </location>
</feature>
<sequence>MANELKISVSNEGGGISSGNPPLKKVKKVLRKKTSLSSAPAPAAEKKTSTRKPERQTSPLFTFIVVVITAVVVGSVIYAWQKKYTNTSVEKIQNSARQTRIDFEARISNLKDKIDGIETEKSSLLTENEELKKKAELIESAKLKFTDSMLGLSFEYPARFGKVNVQITEKGDGKIVRGEFLENDKFSFGCVSRELPENENVQKLSFLDSQGFLEDDKGYYFFAQGKDSKDYKLNPAKIINFEKGKALLVDKKSFVTSTNEEDLMVDIGENVGALINLNSEICRGLSFINSDFGMLPLNDFIEVVESMQLTN</sequence>
<accession>A0A1F5TMB2</accession>
<proteinExistence type="predicted"/>
<evidence type="ECO:0000256" key="2">
    <source>
        <dbReference type="SAM" id="MobiDB-lite"/>
    </source>
</evidence>
<organism evidence="4 5">
    <name type="scientific">Candidatus Falkowbacteria bacterium RIFOXYD2_FULL_34_120</name>
    <dbReference type="NCBI Taxonomy" id="1798007"/>
    <lineage>
        <taxon>Bacteria</taxon>
        <taxon>Candidatus Falkowiibacteriota</taxon>
    </lineage>
</organism>
<evidence type="ECO:0000256" key="3">
    <source>
        <dbReference type="SAM" id="Phobius"/>
    </source>
</evidence>
<evidence type="ECO:0000313" key="5">
    <source>
        <dbReference type="Proteomes" id="UP000177579"/>
    </source>
</evidence>
<evidence type="ECO:0000256" key="1">
    <source>
        <dbReference type="SAM" id="Coils"/>
    </source>
</evidence>
<keyword evidence="3" id="KW-0812">Transmembrane</keyword>
<name>A0A1F5TMB2_9BACT</name>
<protein>
    <submittedName>
        <fullName evidence="4">Uncharacterized protein</fullName>
    </submittedName>
</protein>
<gene>
    <name evidence="4" type="ORF">A2531_04955</name>
</gene>
<feature type="compositionally biased region" description="Basic and acidic residues" evidence="2">
    <location>
        <begin position="44"/>
        <end position="53"/>
    </location>
</feature>
<reference evidence="4 5" key="1">
    <citation type="journal article" date="2016" name="Nat. Commun.">
        <title>Thousands of microbial genomes shed light on interconnected biogeochemical processes in an aquifer system.</title>
        <authorList>
            <person name="Anantharaman K."/>
            <person name="Brown C.T."/>
            <person name="Hug L.A."/>
            <person name="Sharon I."/>
            <person name="Castelle C.J."/>
            <person name="Probst A.J."/>
            <person name="Thomas B.C."/>
            <person name="Singh A."/>
            <person name="Wilkins M.J."/>
            <person name="Karaoz U."/>
            <person name="Brodie E.L."/>
            <person name="Williams K.H."/>
            <person name="Hubbard S.S."/>
            <person name="Banfield J.F."/>
        </authorList>
    </citation>
    <scope>NUCLEOTIDE SEQUENCE [LARGE SCALE GENOMIC DNA]</scope>
</reference>
<feature type="coiled-coil region" evidence="1">
    <location>
        <begin position="100"/>
        <end position="141"/>
    </location>
</feature>
<feature type="compositionally biased region" description="Basic residues" evidence="2">
    <location>
        <begin position="24"/>
        <end position="34"/>
    </location>
</feature>
<feature type="region of interest" description="Disordered" evidence="2">
    <location>
        <begin position="1"/>
        <end position="53"/>
    </location>
</feature>